<dbReference type="RefSeq" id="WP_322607858.1">
    <property type="nucleotide sequence ID" value="NZ_JARVCO010000007.1"/>
</dbReference>
<proteinExistence type="predicted"/>
<gene>
    <name evidence="1" type="ORF">P9H32_05400</name>
</gene>
<comment type="caution">
    <text evidence="1">The sequence shown here is derived from an EMBL/GenBank/DDBJ whole genome shotgun (WGS) entry which is preliminary data.</text>
</comment>
<dbReference type="EMBL" id="JARVCO010000007">
    <property type="protein sequence ID" value="MDZ8118058.1"/>
    <property type="molecule type" value="Genomic_DNA"/>
</dbReference>
<reference evidence="1 2" key="1">
    <citation type="journal article" date="2024" name="Appl. Environ. Microbiol.">
        <title>Pontiella agarivorans sp. nov., a novel marine anaerobic bacterium capable of degrading macroalgal polysaccharides and fixing nitrogen.</title>
        <authorList>
            <person name="Liu N."/>
            <person name="Kivenson V."/>
            <person name="Peng X."/>
            <person name="Cui Z."/>
            <person name="Lankiewicz T.S."/>
            <person name="Gosselin K.M."/>
            <person name="English C.J."/>
            <person name="Blair E.M."/>
            <person name="O'Malley M.A."/>
            <person name="Valentine D.L."/>
        </authorList>
    </citation>
    <scope>NUCLEOTIDE SEQUENCE [LARGE SCALE GENOMIC DNA]</scope>
    <source>
        <strain evidence="1 2">NLcol2</strain>
    </source>
</reference>
<evidence type="ECO:0000313" key="2">
    <source>
        <dbReference type="Proteomes" id="UP001290861"/>
    </source>
</evidence>
<evidence type="ECO:0000313" key="1">
    <source>
        <dbReference type="EMBL" id="MDZ8118058.1"/>
    </source>
</evidence>
<dbReference type="Pfam" id="PF00756">
    <property type="entry name" value="Esterase"/>
    <property type="match status" value="1"/>
</dbReference>
<protein>
    <submittedName>
        <fullName evidence="1">Alpha/beta hydrolase-fold protein</fullName>
    </submittedName>
</protein>
<organism evidence="1 2">
    <name type="scientific">Pontiella agarivorans</name>
    <dbReference type="NCBI Taxonomy" id="3038953"/>
    <lineage>
        <taxon>Bacteria</taxon>
        <taxon>Pseudomonadati</taxon>
        <taxon>Kiritimatiellota</taxon>
        <taxon>Kiritimatiellia</taxon>
        <taxon>Kiritimatiellales</taxon>
        <taxon>Pontiellaceae</taxon>
        <taxon>Pontiella</taxon>
    </lineage>
</organism>
<name>A0ABU5MV17_9BACT</name>
<keyword evidence="2" id="KW-1185">Reference proteome</keyword>
<dbReference type="SUPFAM" id="SSF53474">
    <property type="entry name" value="alpha/beta-Hydrolases"/>
    <property type="match status" value="1"/>
</dbReference>
<dbReference type="PANTHER" id="PTHR48098">
    <property type="entry name" value="ENTEROCHELIN ESTERASE-RELATED"/>
    <property type="match status" value="1"/>
</dbReference>
<dbReference type="InterPro" id="IPR029058">
    <property type="entry name" value="AB_hydrolase_fold"/>
</dbReference>
<keyword evidence="1" id="KW-0378">Hydrolase</keyword>
<dbReference type="InterPro" id="IPR050583">
    <property type="entry name" value="Mycobacterial_A85_antigen"/>
</dbReference>
<dbReference type="Proteomes" id="UP001290861">
    <property type="component" value="Unassembled WGS sequence"/>
</dbReference>
<accession>A0ABU5MV17</accession>
<dbReference type="PANTHER" id="PTHR48098:SF1">
    <property type="entry name" value="DIACYLGLYCEROL ACYLTRANSFERASE_MYCOLYLTRANSFERASE AG85A"/>
    <property type="match status" value="1"/>
</dbReference>
<dbReference type="Gene3D" id="3.40.50.1820">
    <property type="entry name" value="alpha/beta hydrolase"/>
    <property type="match status" value="1"/>
</dbReference>
<dbReference type="InterPro" id="IPR000801">
    <property type="entry name" value="Esterase-like"/>
</dbReference>
<dbReference type="GO" id="GO:0016787">
    <property type="term" value="F:hydrolase activity"/>
    <property type="evidence" value="ECO:0007669"/>
    <property type="project" value="UniProtKB-KW"/>
</dbReference>
<sequence length="267" mass="30433">MSKFRTTEVSDPQYERDNLRFITVKSPALGHRANLSLFLPENHEQIENLPLLILMHGVYGSHWVWPFKAGAHLTAHEMISGGEIQPLAIAMPSDGLWREGSGYLTHEEANFEAWITEDVIDAVKENIPAVTDQSKTCISGLSMGGYGALRLGAKYPELFSAVSAHSSITDFSQLGKFVAEPLSEYRLKDPGDPLSAFYWMQKNRKILPPLRFDCGVDDLLIEENRKLHQQLKEADISHIYEEFEGEHSWPYWTLHLRDTLRFIDQHI</sequence>